<accession>A0ABS1HFE5</accession>
<reference evidence="1 2" key="1">
    <citation type="submission" date="2021-01" db="EMBL/GenBank/DDBJ databases">
        <title>Carboxyliciviraga sp.nov., isolated from coastal sediments.</title>
        <authorList>
            <person name="Lu D."/>
            <person name="Zhang T."/>
        </authorList>
    </citation>
    <scope>NUCLEOTIDE SEQUENCE [LARGE SCALE GENOMIC DNA]</scope>
    <source>
        <strain evidence="1 2">N1Y132</strain>
    </source>
</reference>
<dbReference type="SUPFAM" id="SSF48371">
    <property type="entry name" value="ARM repeat"/>
    <property type="match status" value="1"/>
</dbReference>
<evidence type="ECO:0000313" key="1">
    <source>
        <dbReference type="EMBL" id="MBK3516350.1"/>
    </source>
</evidence>
<dbReference type="CDD" id="cd06561">
    <property type="entry name" value="AlkD_like"/>
    <property type="match status" value="1"/>
</dbReference>
<dbReference type="Gene3D" id="1.25.10.90">
    <property type="match status" value="1"/>
</dbReference>
<sequence length="235" mass="26224">MTAQEILKQLEAFGNEQTKSVLIKHGAKEPFFGVKVQDLKKILKQTKKNHELSLELYATGNSDAMYLAGLMADEKQITKENLNEWVNQAYWYYLSEYAVPWVAAETPFGFDLGLEWIESDIETTAAAGWATLSNYAAVNADDVLNINKYSKLLDFVENNIHLSPNRVRYTMNGFVIAVGTYIESLTSKSQQIAQNIGKVKVDVGGTACKVPLASDYITKVINKGNIGKKRKTARC</sequence>
<dbReference type="Proteomes" id="UP000605676">
    <property type="component" value="Unassembled WGS sequence"/>
</dbReference>
<comment type="caution">
    <text evidence="1">The sequence shown here is derived from an EMBL/GenBank/DDBJ whole genome shotgun (WGS) entry which is preliminary data.</text>
</comment>
<proteinExistence type="predicted"/>
<dbReference type="EMBL" id="JAENRR010000005">
    <property type="protein sequence ID" value="MBK3516350.1"/>
    <property type="molecule type" value="Genomic_DNA"/>
</dbReference>
<dbReference type="PANTHER" id="PTHR41291">
    <property type="entry name" value="DNA ALKYLATION REPAIR PROTEIN"/>
    <property type="match status" value="1"/>
</dbReference>
<gene>
    <name evidence="1" type="ORF">JIV24_03285</name>
</gene>
<dbReference type="PANTHER" id="PTHR41291:SF1">
    <property type="entry name" value="DNA ALKYLATION REPAIR PROTEIN"/>
    <property type="match status" value="1"/>
</dbReference>
<dbReference type="InterPro" id="IPR016024">
    <property type="entry name" value="ARM-type_fold"/>
</dbReference>
<name>A0ABS1HFE5_9BACT</name>
<organism evidence="1 2">
    <name type="scientific">Carboxylicivirga marina</name>
    <dbReference type="NCBI Taxonomy" id="2800988"/>
    <lineage>
        <taxon>Bacteria</taxon>
        <taxon>Pseudomonadati</taxon>
        <taxon>Bacteroidota</taxon>
        <taxon>Bacteroidia</taxon>
        <taxon>Marinilabiliales</taxon>
        <taxon>Marinilabiliaceae</taxon>
        <taxon>Carboxylicivirga</taxon>
    </lineage>
</organism>
<evidence type="ECO:0000313" key="2">
    <source>
        <dbReference type="Proteomes" id="UP000605676"/>
    </source>
</evidence>
<protein>
    <submittedName>
        <fullName evidence="1">DNA alkylation repair protein</fullName>
    </submittedName>
</protein>
<keyword evidence="2" id="KW-1185">Reference proteome</keyword>
<dbReference type="Pfam" id="PF08713">
    <property type="entry name" value="DNA_alkylation"/>
    <property type="match status" value="1"/>
</dbReference>
<dbReference type="RefSeq" id="WP_200463579.1">
    <property type="nucleotide sequence ID" value="NZ_JAENRR010000005.1"/>
</dbReference>
<dbReference type="InterPro" id="IPR014825">
    <property type="entry name" value="DNA_alkylation"/>
</dbReference>